<sequence>MQRGFSQNLLNLNEWTAGEGPIAGFTLNGPTTENLREWGDGPQGNRAVLWKALPSGDGNNDGGFNSTDFSMDNKKMYRYTIWMKKTNSADGSSYFGCGNVNTLAGTLNSNAYFWNGDLPELNRWYLIVGYIHASTDASTVSLGGIYDGITGKKVVSITDYKSISGSTTNKIRSYLFYDNNANDRQYFYGPRVEEVNGNEPTIASLLNNANSGENFYFAGKVGVKTDTPGDFDLAVNGKIRSKEIKVEASNWPDYVFKDEYRVPPLRETAEFIKNHGHLPDVPTAEEVEADGISLGEFNKLLLKKLEEITLHLIEKENEIEMLKKEIKKISKGASSKEYGIES</sequence>
<evidence type="ECO:0000256" key="1">
    <source>
        <dbReference type="SAM" id="Coils"/>
    </source>
</evidence>
<name>A0AAJ4X807_9SPHI</name>
<dbReference type="Proteomes" id="UP000215355">
    <property type="component" value="Chromosome 1"/>
</dbReference>
<proteinExistence type="predicted"/>
<evidence type="ECO:0000313" key="3">
    <source>
        <dbReference type="Proteomes" id="UP000215355"/>
    </source>
</evidence>
<dbReference type="KEGG" id="smiz:4412673_00190"/>
<dbReference type="AlphaFoldDB" id="A0AAJ4X807"/>
<reference evidence="2 3" key="1">
    <citation type="submission" date="2017-06" db="EMBL/GenBank/DDBJ databases">
        <authorList>
            <consortium name="Pathogen Informatics"/>
        </authorList>
    </citation>
    <scope>NUCLEOTIDE SEQUENCE [LARGE SCALE GENOMIC DNA]</scope>
    <source>
        <strain evidence="2 3">NCTC12149</strain>
    </source>
</reference>
<organism evidence="2 3">
    <name type="scientific">Sphingobacterium mizutaii</name>
    <dbReference type="NCBI Taxonomy" id="1010"/>
    <lineage>
        <taxon>Bacteria</taxon>
        <taxon>Pseudomonadati</taxon>
        <taxon>Bacteroidota</taxon>
        <taxon>Sphingobacteriia</taxon>
        <taxon>Sphingobacteriales</taxon>
        <taxon>Sphingobacteriaceae</taxon>
        <taxon>Sphingobacterium</taxon>
    </lineage>
</organism>
<protein>
    <submittedName>
        <fullName evidence="2">Uncharacterized protein</fullName>
    </submittedName>
</protein>
<feature type="coiled-coil region" evidence="1">
    <location>
        <begin position="305"/>
        <end position="332"/>
    </location>
</feature>
<evidence type="ECO:0000313" key="2">
    <source>
        <dbReference type="EMBL" id="SNV36967.1"/>
    </source>
</evidence>
<dbReference type="EMBL" id="LT906468">
    <property type="protein sequence ID" value="SNV36967.1"/>
    <property type="molecule type" value="Genomic_DNA"/>
</dbReference>
<keyword evidence="1" id="KW-0175">Coiled coil</keyword>
<accession>A0AAJ4X807</accession>
<gene>
    <name evidence="2" type="ORF">SAMEA4412673_00190</name>
</gene>